<dbReference type="Pfam" id="PF22916">
    <property type="entry name" value="UTP25_NTPase-like"/>
    <property type="match status" value="1"/>
</dbReference>
<dbReference type="InterPro" id="IPR010678">
    <property type="entry name" value="UTP25"/>
</dbReference>
<dbReference type="Proteomes" id="UP001642464">
    <property type="component" value="Unassembled WGS sequence"/>
</dbReference>
<dbReference type="PANTHER" id="PTHR12933:SF0">
    <property type="entry name" value="U3 SMALL NUCLEOLAR RNA-ASSOCIATED PROTEIN 25 HOMOLOG"/>
    <property type="match status" value="1"/>
</dbReference>
<keyword evidence="3" id="KW-1185">Reference proteome</keyword>
<dbReference type="PANTHER" id="PTHR12933">
    <property type="entry name" value="ORF PROTEIN-RELATED"/>
    <property type="match status" value="1"/>
</dbReference>
<feature type="non-terminal residue" evidence="2">
    <location>
        <position position="1"/>
    </location>
</feature>
<feature type="domain" description="UTP25 NTP hydrolase-like" evidence="1">
    <location>
        <begin position="13"/>
        <end position="209"/>
    </location>
</feature>
<proteinExistence type="predicted"/>
<reference evidence="2 3" key="1">
    <citation type="submission" date="2024-02" db="EMBL/GenBank/DDBJ databases">
        <authorList>
            <person name="Chen Y."/>
            <person name="Shah S."/>
            <person name="Dougan E. K."/>
            <person name="Thang M."/>
            <person name="Chan C."/>
        </authorList>
    </citation>
    <scope>NUCLEOTIDE SEQUENCE [LARGE SCALE GENOMIC DNA]</scope>
</reference>
<comment type="caution">
    <text evidence="2">The sequence shown here is derived from an EMBL/GenBank/DDBJ whole genome shotgun (WGS) entry which is preliminary data.</text>
</comment>
<dbReference type="EMBL" id="CAXAMM010029513">
    <property type="protein sequence ID" value="CAK9064840.1"/>
    <property type="molecule type" value="Genomic_DNA"/>
</dbReference>
<evidence type="ECO:0000313" key="2">
    <source>
        <dbReference type="EMBL" id="CAK9064840.1"/>
    </source>
</evidence>
<gene>
    <name evidence="2" type="ORF">SCF082_LOCUS33311</name>
</gene>
<organism evidence="2 3">
    <name type="scientific">Durusdinium trenchii</name>
    <dbReference type="NCBI Taxonomy" id="1381693"/>
    <lineage>
        <taxon>Eukaryota</taxon>
        <taxon>Sar</taxon>
        <taxon>Alveolata</taxon>
        <taxon>Dinophyceae</taxon>
        <taxon>Suessiales</taxon>
        <taxon>Symbiodiniaceae</taxon>
        <taxon>Durusdinium</taxon>
    </lineage>
</organism>
<dbReference type="Gene3D" id="3.40.50.300">
    <property type="entry name" value="P-loop containing nucleotide triphosphate hydrolases"/>
    <property type="match status" value="1"/>
</dbReference>
<accession>A0ABP0NM41</accession>
<name>A0ABP0NM41_9DINO</name>
<dbReference type="InterPro" id="IPR053940">
    <property type="entry name" value="UTP25_NTPase-like"/>
</dbReference>
<evidence type="ECO:0000259" key="1">
    <source>
        <dbReference type="Pfam" id="PF22916"/>
    </source>
</evidence>
<evidence type="ECO:0000313" key="3">
    <source>
        <dbReference type="Proteomes" id="UP001642464"/>
    </source>
</evidence>
<protein>
    <submittedName>
        <fullName evidence="2">U3 small nucleolar RNA-associated protein 25 homolog (Digestive organ expansion factor homolog) (UTP25 small subunit processor component)</fullName>
    </submittedName>
</protein>
<dbReference type="InterPro" id="IPR027417">
    <property type="entry name" value="P-loop_NTPase"/>
</dbReference>
<sequence>MEEGAFFLCLHAYLDVSFPQHNHLNAKAVRSLYALHIVDHVRKARGEDGGRGNDSQQGFTRGRVLVLCPFRSVCFEVVKLTLALMPAKKQVAHMQRFEEEFGGEEDGSLVSKPQDYQHLFGGNSDDRFRIGVTLWKKGVRLYAPFDKADILICSPLGLRQITGAEGERRREFDFLSSIEVCIVDRADVLRMQNWEHVQEVMQVVNRKPQGLEEG</sequence>